<keyword evidence="3" id="KW-0547">Nucleotide-binding</keyword>
<dbReference type="InterPro" id="IPR017871">
    <property type="entry name" value="ABC_transporter-like_CS"/>
</dbReference>
<comment type="subcellular location">
    <subcellularLocation>
        <location evidence="1">Cell membrane</location>
        <topology evidence="1">Multi-pass membrane protein</topology>
    </subcellularLocation>
</comment>
<gene>
    <name evidence="9" type="ORF">A3F61_04090</name>
</gene>
<dbReference type="Gene3D" id="3.40.50.300">
    <property type="entry name" value="P-loop containing nucleotide triphosphate hydrolases"/>
    <property type="match status" value="1"/>
</dbReference>
<evidence type="ECO:0000313" key="9">
    <source>
        <dbReference type="EMBL" id="OGY11978.1"/>
    </source>
</evidence>
<dbReference type="STRING" id="1797517.A3F61_04090"/>
<dbReference type="GO" id="GO:0016887">
    <property type="term" value="F:ATP hydrolysis activity"/>
    <property type="evidence" value="ECO:0007669"/>
    <property type="project" value="InterPro"/>
</dbReference>
<evidence type="ECO:0000256" key="4">
    <source>
        <dbReference type="ARBA" id="ARBA00022840"/>
    </source>
</evidence>
<dbReference type="AlphaFoldDB" id="A0A1G1V949"/>
<evidence type="ECO:0000256" key="2">
    <source>
        <dbReference type="ARBA" id="ARBA00022692"/>
    </source>
</evidence>
<feature type="transmembrane region" description="Helical" evidence="7">
    <location>
        <begin position="165"/>
        <end position="196"/>
    </location>
</feature>
<dbReference type="InterPro" id="IPR003593">
    <property type="entry name" value="AAA+_ATPase"/>
</dbReference>
<dbReference type="SMART" id="SM00382">
    <property type="entry name" value="AAA"/>
    <property type="match status" value="1"/>
</dbReference>
<dbReference type="SUPFAM" id="SSF52540">
    <property type="entry name" value="P-loop containing nucleoside triphosphate hydrolases"/>
    <property type="match status" value="1"/>
</dbReference>
<evidence type="ECO:0000256" key="5">
    <source>
        <dbReference type="ARBA" id="ARBA00022989"/>
    </source>
</evidence>
<protein>
    <recommendedName>
        <fullName evidence="8">ABC transporter domain-containing protein</fullName>
    </recommendedName>
</protein>
<sequence>MRRLLPKVIYKDQFEQIFFTFREIAKLLWKINPRFTLFLFVLSGLWGLLTFPTFYLEKLILDRLVANIGNPNLESVVYPISFLVLVRVTLEVTRNIMSSFLGFLREHASKNFHIEIELMLADKLSRLDVATIEDPDFQDRYNKIEREAGRRAWGMMMPLTDIPNYVIGFISTIGILWFLHPLIALGVILISLPAIIVDRKFIKKWYDFELETAPLHRIRGHVSHYLIRSRNYLELRILKLREYLISKMRLVHYDIVGRELVLSRQKEYAGILTQIPALLFYAVANVYLVLRVVSAKITIGSYELFLRALLAASQNFAGLTSSLLAIYENYVFVRDLIWFLNLESKIKETGGKKLGKIARGIEIKDVWFKYKPDGKWILKGINANFPVGEKIAIVGENGAGKSTLIKVLGRFYDVSRGEVTVDGINVKDINYPAYHDKFAVLFQDFDDYSFTARESIGYGDINRVNQISEIRAAAAKTGMDEYIESLPLKYETPLSPHFFKGVQLSGGQWQRVGIARVLFRKKAEVLILDEPTSNVDPEAEEKIFNELLKISKEKTIIFVSQRFSTVRRADRILVVDQGKIIEQGGHVELMKKKGKYARLFTLQAQGYK</sequence>
<dbReference type="PANTHER" id="PTHR43394">
    <property type="entry name" value="ATP-DEPENDENT PERMEASE MDL1, MITOCHONDRIAL"/>
    <property type="match status" value="1"/>
</dbReference>
<dbReference type="InterPro" id="IPR036640">
    <property type="entry name" value="ABC1_TM_sf"/>
</dbReference>
<evidence type="ECO:0000313" key="10">
    <source>
        <dbReference type="Proteomes" id="UP000178272"/>
    </source>
</evidence>
<dbReference type="Pfam" id="PF00005">
    <property type="entry name" value="ABC_tran"/>
    <property type="match status" value="1"/>
</dbReference>
<keyword evidence="5 7" id="KW-1133">Transmembrane helix</keyword>
<dbReference type="EMBL" id="MHCA01000028">
    <property type="protein sequence ID" value="OGY11978.1"/>
    <property type="molecule type" value="Genomic_DNA"/>
</dbReference>
<dbReference type="PROSITE" id="PS00211">
    <property type="entry name" value="ABC_TRANSPORTER_1"/>
    <property type="match status" value="1"/>
</dbReference>
<evidence type="ECO:0000259" key="8">
    <source>
        <dbReference type="PROSITE" id="PS50893"/>
    </source>
</evidence>
<feature type="transmembrane region" description="Helical" evidence="7">
    <location>
        <begin position="268"/>
        <end position="292"/>
    </location>
</feature>
<comment type="caution">
    <text evidence="9">The sequence shown here is derived from an EMBL/GenBank/DDBJ whole genome shotgun (WGS) entry which is preliminary data.</text>
</comment>
<reference evidence="9 10" key="1">
    <citation type="journal article" date="2016" name="Nat. Commun.">
        <title>Thousands of microbial genomes shed light on interconnected biogeochemical processes in an aquifer system.</title>
        <authorList>
            <person name="Anantharaman K."/>
            <person name="Brown C.T."/>
            <person name="Hug L.A."/>
            <person name="Sharon I."/>
            <person name="Castelle C.J."/>
            <person name="Probst A.J."/>
            <person name="Thomas B.C."/>
            <person name="Singh A."/>
            <person name="Wilkins M.J."/>
            <person name="Karaoz U."/>
            <person name="Brodie E.L."/>
            <person name="Williams K.H."/>
            <person name="Hubbard S.S."/>
            <person name="Banfield J.F."/>
        </authorList>
    </citation>
    <scope>NUCLEOTIDE SEQUENCE [LARGE SCALE GENOMIC DNA]</scope>
</reference>
<keyword evidence="4" id="KW-0067">ATP-binding</keyword>
<dbReference type="Gene3D" id="1.20.1560.10">
    <property type="entry name" value="ABC transporter type 1, transmembrane domain"/>
    <property type="match status" value="1"/>
</dbReference>
<dbReference type="GO" id="GO:0005886">
    <property type="term" value="C:plasma membrane"/>
    <property type="evidence" value="ECO:0007669"/>
    <property type="project" value="UniProtKB-SubCell"/>
</dbReference>
<evidence type="ECO:0000256" key="3">
    <source>
        <dbReference type="ARBA" id="ARBA00022741"/>
    </source>
</evidence>
<dbReference type="Proteomes" id="UP000178272">
    <property type="component" value="Unassembled WGS sequence"/>
</dbReference>
<dbReference type="SUPFAM" id="SSF90123">
    <property type="entry name" value="ABC transporter transmembrane region"/>
    <property type="match status" value="1"/>
</dbReference>
<keyword evidence="2 7" id="KW-0812">Transmembrane</keyword>
<evidence type="ECO:0000256" key="7">
    <source>
        <dbReference type="SAM" id="Phobius"/>
    </source>
</evidence>
<evidence type="ECO:0000256" key="6">
    <source>
        <dbReference type="ARBA" id="ARBA00023136"/>
    </source>
</evidence>
<dbReference type="GO" id="GO:0015421">
    <property type="term" value="F:ABC-type oligopeptide transporter activity"/>
    <property type="evidence" value="ECO:0007669"/>
    <property type="project" value="TreeGrafter"/>
</dbReference>
<dbReference type="PROSITE" id="PS50893">
    <property type="entry name" value="ABC_TRANSPORTER_2"/>
    <property type="match status" value="1"/>
</dbReference>
<organism evidence="9 10">
    <name type="scientific">Candidatus Blackburnbacteria bacterium RIFCSPHIGHO2_12_FULL_41_13b</name>
    <dbReference type="NCBI Taxonomy" id="1797517"/>
    <lineage>
        <taxon>Bacteria</taxon>
        <taxon>Candidatus Blackburniibacteriota</taxon>
    </lineage>
</organism>
<feature type="domain" description="ABC transporter" evidence="8">
    <location>
        <begin position="361"/>
        <end position="602"/>
    </location>
</feature>
<accession>A0A1G1V949</accession>
<name>A0A1G1V949_9BACT</name>
<dbReference type="InterPro" id="IPR003439">
    <property type="entry name" value="ABC_transporter-like_ATP-bd"/>
</dbReference>
<dbReference type="GO" id="GO:0005524">
    <property type="term" value="F:ATP binding"/>
    <property type="evidence" value="ECO:0007669"/>
    <property type="project" value="UniProtKB-KW"/>
</dbReference>
<keyword evidence="6 7" id="KW-0472">Membrane</keyword>
<dbReference type="PANTHER" id="PTHR43394:SF1">
    <property type="entry name" value="ATP-BINDING CASSETTE SUB-FAMILY B MEMBER 10, MITOCHONDRIAL"/>
    <property type="match status" value="1"/>
</dbReference>
<dbReference type="InterPro" id="IPR027417">
    <property type="entry name" value="P-loop_NTPase"/>
</dbReference>
<dbReference type="InterPro" id="IPR039421">
    <property type="entry name" value="Type_1_exporter"/>
</dbReference>
<proteinExistence type="predicted"/>
<evidence type="ECO:0000256" key="1">
    <source>
        <dbReference type="ARBA" id="ARBA00004651"/>
    </source>
</evidence>
<feature type="transmembrane region" description="Helical" evidence="7">
    <location>
        <begin position="35"/>
        <end position="56"/>
    </location>
</feature>